<name>A0A080M3X5_9PROT</name>
<evidence type="ECO:0000313" key="2">
    <source>
        <dbReference type="EMBL" id="KFB75761.1"/>
    </source>
</evidence>
<evidence type="ECO:0000256" key="1">
    <source>
        <dbReference type="SAM" id="MobiDB-lite"/>
    </source>
</evidence>
<dbReference type="EMBL" id="JDST02000074">
    <property type="protein sequence ID" value="KFB75761.1"/>
    <property type="molecule type" value="Genomic_DNA"/>
</dbReference>
<keyword evidence="3" id="KW-1185">Reference proteome</keyword>
<dbReference type="STRING" id="1453999.AW06_003142"/>
<organism evidence="2 3">
    <name type="scientific">Candidatus Accumulibacter cognatus</name>
    <dbReference type="NCBI Taxonomy" id="2954383"/>
    <lineage>
        <taxon>Bacteria</taxon>
        <taxon>Pseudomonadati</taxon>
        <taxon>Pseudomonadota</taxon>
        <taxon>Betaproteobacteria</taxon>
        <taxon>Candidatus Accumulibacter</taxon>
    </lineage>
</organism>
<feature type="region of interest" description="Disordered" evidence="1">
    <location>
        <begin position="56"/>
        <end position="80"/>
    </location>
</feature>
<protein>
    <submittedName>
        <fullName evidence="2">Uncharacterized protein</fullName>
    </submittedName>
</protein>
<comment type="caution">
    <text evidence="2">The sequence shown here is derived from an EMBL/GenBank/DDBJ whole genome shotgun (WGS) entry which is preliminary data.</text>
</comment>
<accession>A0A080M3X5</accession>
<reference evidence="2" key="1">
    <citation type="submission" date="2014-02" db="EMBL/GenBank/DDBJ databases">
        <title>Expanding our view of genomic diversity in Candidatus Accumulibacter clades.</title>
        <authorList>
            <person name="Skennerton C.T."/>
            <person name="Barr J.J."/>
            <person name="Slater F.R."/>
            <person name="Bond P.L."/>
            <person name="Tyson G.W."/>
        </authorList>
    </citation>
    <scope>NUCLEOTIDE SEQUENCE [LARGE SCALE GENOMIC DNA]</scope>
</reference>
<proteinExistence type="predicted"/>
<gene>
    <name evidence="2" type="ORF">AW06_003142</name>
</gene>
<evidence type="ECO:0000313" key="3">
    <source>
        <dbReference type="Proteomes" id="UP000021315"/>
    </source>
</evidence>
<sequence>MPANLWDLPCGAKTRAGTPCKITTLYFGGRYTRRRGIRKFFQTAMGVESAIDPPEHLSVSSSNRAAKAIVQRGSHSTHRL</sequence>
<dbReference type="Proteomes" id="UP000021315">
    <property type="component" value="Unassembled WGS sequence"/>
</dbReference>
<dbReference type="AlphaFoldDB" id="A0A080M3X5"/>